<dbReference type="EMBL" id="HBGD01008086">
    <property type="protein sequence ID" value="CAD9083409.1"/>
    <property type="molecule type" value="Transcribed_RNA"/>
</dbReference>
<gene>
    <name evidence="1" type="ORF">PCOS0759_LOCUS6663</name>
</gene>
<protein>
    <submittedName>
        <fullName evidence="1">Uncharacterized protein</fullName>
    </submittedName>
</protein>
<reference evidence="1" key="1">
    <citation type="submission" date="2021-01" db="EMBL/GenBank/DDBJ databases">
        <authorList>
            <person name="Corre E."/>
            <person name="Pelletier E."/>
            <person name="Niang G."/>
            <person name="Scheremetjew M."/>
            <person name="Finn R."/>
            <person name="Kale V."/>
            <person name="Holt S."/>
            <person name="Cochrane G."/>
            <person name="Meng A."/>
            <person name="Brown T."/>
            <person name="Cohen L."/>
        </authorList>
    </citation>
    <scope>NUCLEOTIDE SEQUENCE</scope>
    <source>
        <strain evidence="1">WS</strain>
    </source>
</reference>
<proteinExistence type="predicted"/>
<dbReference type="AlphaFoldDB" id="A0A7S1KRW7"/>
<organism evidence="1">
    <name type="scientific">Percolomonas cosmopolitus</name>
    <dbReference type="NCBI Taxonomy" id="63605"/>
    <lineage>
        <taxon>Eukaryota</taxon>
        <taxon>Discoba</taxon>
        <taxon>Heterolobosea</taxon>
        <taxon>Tetramitia</taxon>
        <taxon>Eutetramitia</taxon>
        <taxon>Percolomonadidae</taxon>
        <taxon>Percolomonas</taxon>
    </lineage>
</organism>
<evidence type="ECO:0000313" key="1">
    <source>
        <dbReference type="EMBL" id="CAD9083409.1"/>
    </source>
</evidence>
<name>A0A7S1KRW7_9EUKA</name>
<sequence length="161" mass="19374">MLEQSTTKKPYFTQDEKNELRKIISACGEKDAYKKNIIRVRNLPRMRDLSFDEWMDILGKFLQEYIEFEQIDWSQVKFDLQKVVSKSREFEFKGVQSIEELEELLIDSSTWYHFHEKKPQPQELKKLATVLSMDVLEDINNKIEGDYENILHRLKHMVIEE</sequence>
<accession>A0A7S1KRW7</accession>